<sequence length="105" mass="11595">MTAHKELKAAALSYDEKKDQAPILAAKGSGSRAEEITEMAKELGIYIHQDEQLLNELQRLREGEEVPQQLFGIIAAILAFSYVLQGKTPEGWTRPDGSRAINTKA</sequence>
<keyword evidence="3" id="KW-0813">Transport</keyword>
<dbReference type="SUPFAM" id="SSF160544">
    <property type="entry name" value="EscU C-terminal domain-like"/>
    <property type="match status" value="1"/>
</dbReference>
<dbReference type="InterPro" id="IPR029025">
    <property type="entry name" value="T3SS_substrate_exporter_C"/>
</dbReference>
<evidence type="ECO:0000256" key="2">
    <source>
        <dbReference type="ARBA" id="ARBA00021622"/>
    </source>
</evidence>
<dbReference type="EMBL" id="JADINH010000215">
    <property type="protein sequence ID" value="MBO8416832.1"/>
    <property type="molecule type" value="Genomic_DNA"/>
</dbReference>
<evidence type="ECO:0000313" key="5">
    <source>
        <dbReference type="EMBL" id="MBO8416832.1"/>
    </source>
</evidence>
<organism evidence="5 6">
    <name type="scientific">Candidatus Avisuccinivibrio stercorigallinarum</name>
    <dbReference type="NCBI Taxonomy" id="2840704"/>
    <lineage>
        <taxon>Bacteria</taxon>
        <taxon>Pseudomonadati</taxon>
        <taxon>Pseudomonadota</taxon>
        <taxon>Gammaproteobacteria</taxon>
        <taxon>Aeromonadales</taxon>
        <taxon>Succinivibrionaceae</taxon>
        <taxon>Succinivibrionaceae incertae sedis</taxon>
        <taxon>Candidatus Avisuccinivibrio</taxon>
    </lineage>
</organism>
<name>A0A9D9DEV3_9GAMM</name>
<dbReference type="Pfam" id="PF01312">
    <property type="entry name" value="Bac_export_2"/>
    <property type="match status" value="1"/>
</dbReference>
<accession>A0A9D9DEV3</accession>
<comment type="similarity">
    <text evidence="1">Belongs to the type III secretion exporter family.</text>
</comment>
<comment type="function">
    <text evidence="4">Required for formation of the rod structure in the basal body of the flagellar apparatus. Together with FliI and FliH, may constitute the export apparatus of flagellin.</text>
</comment>
<comment type="caution">
    <text evidence="5">The sequence shown here is derived from an EMBL/GenBank/DDBJ whole genome shotgun (WGS) entry which is preliminary data.</text>
</comment>
<reference evidence="5" key="1">
    <citation type="submission" date="2020-10" db="EMBL/GenBank/DDBJ databases">
        <authorList>
            <person name="Gilroy R."/>
        </authorList>
    </citation>
    <scope>NUCLEOTIDE SEQUENCE</scope>
    <source>
        <strain evidence="5">17213</strain>
    </source>
</reference>
<dbReference type="GO" id="GO:0005886">
    <property type="term" value="C:plasma membrane"/>
    <property type="evidence" value="ECO:0007669"/>
    <property type="project" value="TreeGrafter"/>
</dbReference>
<evidence type="ECO:0000256" key="1">
    <source>
        <dbReference type="ARBA" id="ARBA00010690"/>
    </source>
</evidence>
<dbReference type="PANTHER" id="PTHR30531:SF12">
    <property type="entry name" value="FLAGELLAR BIOSYNTHETIC PROTEIN FLHB"/>
    <property type="match status" value="1"/>
</dbReference>
<dbReference type="InterPro" id="IPR006135">
    <property type="entry name" value="T3SS_substrate_exporter"/>
</dbReference>
<dbReference type="PANTHER" id="PTHR30531">
    <property type="entry name" value="FLAGELLAR BIOSYNTHETIC PROTEIN FLHB"/>
    <property type="match status" value="1"/>
</dbReference>
<keyword evidence="3" id="KW-0653">Protein transport</keyword>
<proteinExistence type="inferred from homology"/>
<evidence type="ECO:0000313" key="6">
    <source>
        <dbReference type="Proteomes" id="UP000823631"/>
    </source>
</evidence>
<dbReference type="Proteomes" id="UP000823631">
    <property type="component" value="Unassembled WGS sequence"/>
</dbReference>
<evidence type="ECO:0000256" key="3">
    <source>
        <dbReference type="ARBA" id="ARBA00023225"/>
    </source>
</evidence>
<dbReference type="Gene3D" id="3.40.1690.10">
    <property type="entry name" value="secretion proteins EscU"/>
    <property type="match status" value="1"/>
</dbReference>
<dbReference type="AlphaFoldDB" id="A0A9D9DEV3"/>
<protein>
    <recommendedName>
        <fullName evidence="2">Flagellar biosynthetic protein FlhB</fullName>
    </recommendedName>
</protein>
<dbReference type="GO" id="GO:0009306">
    <property type="term" value="P:protein secretion"/>
    <property type="evidence" value="ECO:0007669"/>
    <property type="project" value="InterPro"/>
</dbReference>
<evidence type="ECO:0000256" key="4">
    <source>
        <dbReference type="ARBA" id="ARBA00025078"/>
    </source>
</evidence>
<keyword evidence="3" id="KW-1006">Bacterial flagellum protein export</keyword>
<gene>
    <name evidence="5" type="ORF">IAB19_10670</name>
</gene>
<reference evidence="5" key="2">
    <citation type="journal article" date="2021" name="PeerJ">
        <title>Extensive microbial diversity within the chicken gut microbiome revealed by metagenomics and culture.</title>
        <authorList>
            <person name="Gilroy R."/>
            <person name="Ravi A."/>
            <person name="Getino M."/>
            <person name="Pursley I."/>
            <person name="Horton D.L."/>
            <person name="Alikhan N.F."/>
            <person name="Baker D."/>
            <person name="Gharbi K."/>
            <person name="Hall N."/>
            <person name="Watson M."/>
            <person name="Adriaenssens E.M."/>
            <person name="Foster-Nyarko E."/>
            <person name="Jarju S."/>
            <person name="Secka A."/>
            <person name="Antonio M."/>
            <person name="Oren A."/>
            <person name="Chaudhuri R.R."/>
            <person name="La Ragione R."/>
            <person name="Hildebrand F."/>
            <person name="Pallen M.J."/>
        </authorList>
    </citation>
    <scope>NUCLEOTIDE SEQUENCE</scope>
    <source>
        <strain evidence="5">17213</strain>
    </source>
</reference>